<evidence type="ECO:0000313" key="15">
    <source>
        <dbReference type="Proteomes" id="UP000243015"/>
    </source>
</evidence>
<feature type="compositionally biased region" description="Basic and acidic residues" evidence="13">
    <location>
        <begin position="829"/>
        <end position="849"/>
    </location>
</feature>
<dbReference type="Pfam" id="PF08700">
    <property type="entry name" value="VPS51_Exo84_N"/>
    <property type="match status" value="1"/>
</dbReference>
<keyword evidence="9" id="KW-0333">Golgi apparatus</keyword>
<comment type="subcellular location">
    <subcellularLocation>
        <location evidence="2">Golgi apparatus membrane</location>
        <topology evidence="2">Peripheral membrane protein</topology>
    </subcellularLocation>
    <subcellularLocation>
        <location evidence="1">Mitochondrion</location>
    </subcellularLocation>
</comment>
<keyword evidence="6" id="KW-0812">Transmembrane</keyword>
<dbReference type="PANTHER" id="PTHR31658:SF0">
    <property type="entry name" value="CONSERVED OLIGOMERIC GOLGI COMPLEX SUBUNIT 1"/>
    <property type="match status" value="1"/>
</dbReference>
<dbReference type="Proteomes" id="UP000243015">
    <property type="component" value="Unassembled WGS sequence"/>
</dbReference>
<evidence type="ECO:0000256" key="2">
    <source>
        <dbReference type="ARBA" id="ARBA00004395"/>
    </source>
</evidence>
<feature type="region of interest" description="Disordered" evidence="13">
    <location>
        <begin position="117"/>
        <end position="138"/>
    </location>
</feature>
<evidence type="ECO:0000256" key="5">
    <source>
        <dbReference type="ARBA" id="ARBA00022448"/>
    </source>
</evidence>
<evidence type="ECO:0000256" key="1">
    <source>
        <dbReference type="ARBA" id="ARBA00004173"/>
    </source>
</evidence>
<dbReference type="InterPro" id="IPR033370">
    <property type="entry name" value="COG1"/>
</dbReference>
<evidence type="ECO:0000256" key="3">
    <source>
        <dbReference type="ARBA" id="ARBA00006653"/>
    </source>
</evidence>
<evidence type="ECO:0000256" key="12">
    <source>
        <dbReference type="ARBA" id="ARBA00023136"/>
    </source>
</evidence>
<gene>
    <name evidence="14" type="ORF">A7C99_5204</name>
</gene>
<keyword evidence="11" id="KW-0496">Mitochondrion</keyword>
<accession>A0A178ERY1</accession>
<name>A0A178ERY1_TRIRU</name>
<feature type="compositionally biased region" description="Polar residues" evidence="13">
    <location>
        <begin position="856"/>
        <end position="865"/>
    </location>
</feature>
<evidence type="ECO:0000256" key="8">
    <source>
        <dbReference type="ARBA" id="ARBA00022989"/>
    </source>
</evidence>
<organism evidence="14 15">
    <name type="scientific">Trichophyton rubrum</name>
    <name type="common">Athlete's foot fungus</name>
    <name type="synonym">Epidermophyton rubrum</name>
    <dbReference type="NCBI Taxonomy" id="5551"/>
    <lineage>
        <taxon>Eukaryota</taxon>
        <taxon>Fungi</taxon>
        <taxon>Dikarya</taxon>
        <taxon>Ascomycota</taxon>
        <taxon>Pezizomycotina</taxon>
        <taxon>Eurotiomycetes</taxon>
        <taxon>Eurotiomycetidae</taxon>
        <taxon>Onygenales</taxon>
        <taxon>Arthrodermataceae</taxon>
        <taxon>Trichophyton</taxon>
    </lineage>
</organism>
<comment type="caution">
    <text evidence="14">The sequence shown here is derived from an EMBL/GenBank/DDBJ whole genome shotgun (WGS) entry which is preliminary data.</text>
</comment>
<reference evidence="14 15" key="1">
    <citation type="submission" date="2016-05" db="EMBL/GenBank/DDBJ databases">
        <title>Genome sequencing of Trichophyton rubrum CMCC(F)T1i isolated from hair.</title>
        <authorList>
            <person name="Zhan P."/>
            <person name="Tao Y."/>
            <person name="Liu W."/>
        </authorList>
    </citation>
    <scope>NUCLEOTIDE SEQUENCE [LARGE SCALE GENOMIC DNA]</scope>
    <source>
        <strain evidence="15">CMCC(F)T1i</strain>
    </source>
</reference>
<keyword evidence="5" id="KW-0813">Transport</keyword>
<evidence type="ECO:0000256" key="11">
    <source>
        <dbReference type="ARBA" id="ARBA00023128"/>
    </source>
</evidence>
<comment type="similarity">
    <text evidence="3">Belongs to the COG1 family.</text>
</comment>
<sequence length="1158" mass="129404">MIESPSKGKLTTQPERKGHSWIEADEAGAMAADTPDAITLNSWEDAFKYPIPTVRRLEQELRRDAESNRDKLRSLVGVKYRDLLETAQTIVDMNTDIQQVESTLSSIGRRCNPQSIARKNDHIPELNHDDFKSSKRDDDGRQLKAHLCLLRSCTNSIVKIIRERGSVVLAAKLLVVSRLLLKALSQNEHAPAFVNSLKKNLASLRATLLSRIKLRLSAASITTDRLVQALCAFCLATSSSSNDAVRHFCDVRKNAIGEQITKSMHSDGVLLALKLYLQTLRQTDHFLSGPLSAALQKLTTQPLLADPEILCLGELNMDLLKPWILEDIRHFTPWIKYNDIPKSERSTQLKTWSKNTFKLFSSQAKLKLEAFQNFGDILDLRKKLLESWLLVQSSTPTHSNLEVLEGLRDIINHQLIFILQGQSEGIASLGREIMLIISCLSTGESGNNRHSLWDPKLASVDFSEGAKSFKSEVVNRSLGRGTESLILLDSYQTWLRAVEARSSLIHGMKADNWEDIVEDDNDEDVIDHIHGCLTEDDPALLQEEHQKSLKIGFKGLQAALADGINLFPESHKALKAVFILRMIREIRNKIPSKLLDGEQLDFARNMTLELHTIIATDIVTQLSTHITKLKPFKNFHKCSGRTLWEGKPELPVQPSPAAFKLLRKLEVSMEDLGPDLWNPTALSVLKVEIKRAINKLLEDNHAKEQADPKTTSFENGVAQQEQQTVSGYDSSTQQDCKIQLLFDLMYLENAMKSNTATRENSLTIHTEALQSSNAYFVEILIWHTNGSLFFTLTSYALYELKRYGPAVEPRVPPPEGSSTRPESSQNKVSKGEPDQRTAKDDKAVDDTKPPSKRSASESGTQSSDKAQTKDDAAGSASENTIDGNVEQTEPPGLIEIGSASGASSQGDLGSVYKMSKSEPQKDTDQSQSNAMEPYIHFPSHKHPHSSPFVHHFDTYTMVKDLNKSGFTEQQSIAIAKSIRGLLAVNLETTRSRLMSKSDFENEVYLFRAACSELQTSIQASRNTEIQSQRTRRALIQHELDILTQRMTQDLAGLKDDLKEMFNNQKISTRELQRSIDTAIQELNYQITVSLNSDGKSEVEGLRWVLTRRAVIAVATSASMIILALRYQSYKVQQHEAAKKAAAGSEEVAIGDIVQVTKQ</sequence>
<evidence type="ECO:0000256" key="6">
    <source>
        <dbReference type="ARBA" id="ARBA00022692"/>
    </source>
</evidence>
<evidence type="ECO:0000256" key="7">
    <source>
        <dbReference type="ARBA" id="ARBA00022927"/>
    </source>
</evidence>
<dbReference type="AlphaFoldDB" id="A0A178ERY1"/>
<dbReference type="GO" id="GO:0005739">
    <property type="term" value="C:mitochondrion"/>
    <property type="evidence" value="ECO:0007669"/>
    <property type="project" value="UniProtKB-SubCell"/>
</dbReference>
<keyword evidence="7" id="KW-0653">Protein transport</keyword>
<evidence type="ECO:0000256" key="10">
    <source>
        <dbReference type="ARBA" id="ARBA00023054"/>
    </source>
</evidence>
<dbReference type="PANTHER" id="PTHR31658">
    <property type="entry name" value="CONSERVED OLIGOMERIC GOLGI COMPLEX SUBUNIT 1"/>
    <property type="match status" value="1"/>
</dbReference>
<feature type="compositionally biased region" description="Basic and acidic residues" evidence="13">
    <location>
        <begin position="118"/>
        <end position="138"/>
    </location>
</feature>
<keyword evidence="10" id="KW-0175">Coiled coil</keyword>
<feature type="compositionally biased region" description="Polar residues" evidence="13">
    <location>
        <begin position="876"/>
        <end position="887"/>
    </location>
</feature>
<protein>
    <recommendedName>
        <fullName evidence="4">Conserved oligomeric Golgi complex subunit 1</fullName>
    </recommendedName>
</protein>
<evidence type="ECO:0000256" key="9">
    <source>
        <dbReference type="ARBA" id="ARBA00023034"/>
    </source>
</evidence>
<dbReference type="GO" id="GO:0017119">
    <property type="term" value="C:Golgi transport complex"/>
    <property type="evidence" value="ECO:0007669"/>
    <property type="project" value="InterPro"/>
</dbReference>
<dbReference type="GO" id="GO:0015031">
    <property type="term" value="P:protein transport"/>
    <property type="evidence" value="ECO:0007669"/>
    <property type="project" value="UniProtKB-KW"/>
</dbReference>
<dbReference type="EMBL" id="LHPM01000018">
    <property type="protein sequence ID" value="OAL62820.1"/>
    <property type="molecule type" value="Genomic_DNA"/>
</dbReference>
<dbReference type="GO" id="GO:0006891">
    <property type="term" value="P:intra-Golgi vesicle-mediated transport"/>
    <property type="evidence" value="ECO:0007669"/>
    <property type="project" value="InterPro"/>
</dbReference>
<evidence type="ECO:0000313" key="14">
    <source>
        <dbReference type="EMBL" id="OAL62820.1"/>
    </source>
</evidence>
<keyword evidence="12" id="KW-0472">Membrane</keyword>
<dbReference type="InterPro" id="IPR024461">
    <property type="entry name" value="CCDC90-like"/>
</dbReference>
<dbReference type="VEuPathDB" id="FungiDB:TERG_01236"/>
<dbReference type="VEuPathDB" id="FungiDB:TERG_01235"/>
<dbReference type="GO" id="GO:0000139">
    <property type="term" value="C:Golgi membrane"/>
    <property type="evidence" value="ECO:0007669"/>
    <property type="project" value="UniProtKB-SubCell"/>
</dbReference>
<evidence type="ECO:0000256" key="13">
    <source>
        <dbReference type="SAM" id="MobiDB-lite"/>
    </source>
</evidence>
<feature type="compositionally biased region" description="Basic and acidic residues" evidence="13">
    <location>
        <begin position="915"/>
        <end position="924"/>
    </location>
</feature>
<keyword evidence="8" id="KW-1133">Transmembrane helix</keyword>
<feature type="compositionally biased region" description="Polar residues" evidence="13">
    <location>
        <begin position="816"/>
        <end position="828"/>
    </location>
</feature>
<dbReference type="Gene3D" id="1.20.5.340">
    <property type="match status" value="1"/>
</dbReference>
<feature type="region of interest" description="Disordered" evidence="13">
    <location>
        <begin position="809"/>
        <end position="928"/>
    </location>
</feature>
<proteinExistence type="inferred from homology"/>
<evidence type="ECO:0000256" key="4">
    <source>
        <dbReference type="ARBA" id="ARBA00020978"/>
    </source>
</evidence>
<dbReference type="Pfam" id="PF07798">
    <property type="entry name" value="CCDC90-like"/>
    <property type="match status" value="1"/>
</dbReference>